<keyword evidence="5" id="KW-0694">RNA-binding</keyword>
<dbReference type="InParanoid" id="A0A1D6I381"/>
<evidence type="ECO:0000256" key="6">
    <source>
        <dbReference type="ARBA" id="ARBA00023042"/>
    </source>
</evidence>
<comment type="catalytic activity">
    <reaction evidence="7">
        <text>a 5'-end (5'-triphosphoguanosine)-ribonucleoside in mRNA + S-adenosyl-L-methionine = a 5'-end (N(7)-methyl 5'-triphosphoguanosine)-ribonucleoside in mRNA + S-adenosyl-L-homocysteine</text>
        <dbReference type="Rhea" id="RHEA:67008"/>
        <dbReference type="Rhea" id="RHEA-COMP:17166"/>
        <dbReference type="Rhea" id="RHEA-COMP:17167"/>
        <dbReference type="ChEBI" id="CHEBI:57856"/>
        <dbReference type="ChEBI" id="CHEBI:59789"/>
        <dbReference type="ChEBI" id="CHEBI:156461"/>
        <dbReference type="ChEBI" id="CHEBI:167617"/>
        <dbReference type="EC" id="2.1.1.56"/>
    </reaction>
</comment>
<dbReference type="STRING" id="4577.A0A1D6I381"/>
<dbReference type="GO" id="GO:0004482">
    <property type="term" value="F:mRNA 5'-cap (guanine-N7-)-methyltransferase activity"/>
    <property type="evidence" value="ECO:0007669"/>
    <property type="project" value="UniProtKB-EC"/>
</dbReference>
<evidence type="ECO:0000256" key="3">
    <source>
        <dbReference type="ARBA" id="ARBA00022679"/>
    </source>
</evidence>
<dbReference type="EC" id="2.1.1.56" evidence="1"/>
<evidence type="ECO:0000256" key="5">
    <source>
        <dbReference type="ARBA" id="ARBA00022884"/>
    </source>
</evidence>
<dbReference type="PANTHER" id="PTHR12189">
    <property type="entry name" value="MRNA GUANINE-7- METHYLTRANSFERASE"/>
    <property type="match status" value="1"/>
</dbReference>
<proteinExistence type="predicted"/>
<gene>
    <name evidence="9" type="ORF">ZEAMMB73_Zm00001d020248</name>
</gene>
<dbReference type="SMR" id="A0A1D6I381"/>
<dbReference type="InterPro" id="IPR039753">
    <property type="entry name" value="RG7MT1"/>
</dbReference>
<keyword evidence="6" id="KW-0506">mRNA capping</keyword>
<dbReference type="PANTHER" id="PTHR12189:SF3">
    <property type="entry name" value="MRNA (GUANINE-N(7))-METHYLTRANSFERASE"/>
    <property type="match status" value="1"/>
</dbReference>
<keyword evidence="4" id="KW-0949">S-adenosyl-L-methionine</keyword>
<evidence type="ECO:0000256" key="2">
    <source>
        <dbReference type="ARBA" id="ARBA00022603"/>
    </source>
</evidence>
<evidence type="ECO:0000313" key="9">
    <source>
        <dbReference type="EMBL" id="ONM54613.1"/>
    </source>
</evidence>
<evidence type="ECO:0000256" key="7">
    <source>
        <dbReference type="ARBA" id="ARBA00044712"/>
    </source>
</evidence>
<dbReference type="EMBL" id="CM007650">
    <property type="protein sequence ID" value="ONM54613.1"/>
    <property type="molecule type" value="Genomic_DNA"/>
</dbReference>
<dbReference type="GO" id="GO:0003723">
    <property type="term" value="F:RNA binding"/>
    <property type="evidence" value="ECO:0007669"/>
    <property type="project" value="UniProtKB-KW"/>
</dbReference>
<dbReference type="InterPro" id="IPR029063">
    <property type="entry name" value="SAM-dependent_MTases_sf"/>
</dbReference>
<dbReference type="PROSITE" id="PS51562">
    <property type="entry name" value="RNA_CAP0_MT"/>
    <property type="match status" value="1"/>
</dbReference>
<name>A0A1D6I381_MAIZE</name>
<accession>A0A1D6I381</accession>
<sequence>MNVAVPPQSPHLHLYDFAKSAIINFFAFPYATVCGLYCDGGMDTDKWCDSQVGHYIGISASASGVNYARELWENRRKPFTAEFIELDPSDVDSPSMPSNTNKCAKALARSLSS</sequence>
<dbReference type="InterPro" id="IPR004971">
    <property type="entry name" value="mRNA_G-N7_MeTrfase_dom"/>
</dbReference>
<dbReference type="AlphaFoldDB" id="A0A1D6I381"/>
<evidence type="ECO:0000259" key="8">
    <source>
        <dbReference type="PROSITE" id="PS51562"/>
    </source>
</evidence>
<keyword evidence="6" id="KW-0507">mRNA processing</keyword>
<evidence type="ECO:0000256" key="4">
    <source>
        <dbReference type="ARBA" id="ARBA00022691"/>
    </source>
</evidence>
<protein>
    <recommendedName>
        <fullName evidence="1">mRNA (guanine-N(7))-methyltransferase</fullName>
        <ecNumber evidence="1">2.1.1.56</ecNumber>
    </recommendedName>
</protein>
<feature type="domain" description="MRNA cap 0 methyltransferase" evidence="8">
    <location>
        <begin position="6"/>
        <end position="113"/>
    </location>
</feature>
<keyword evidence="2 9" id="KW-0489">Methyltransferase</keyword>
<dbReference type="Gene3D" id="3.40.50.150">
    <property type="entry name" value="Vaccinia Virus protein VP39"/>
    <property type="match status" value="1"/>
</dbReference>
<evidence type="ECO:0000256" key="1">
    <source>
        <dbReference type="ARBA" id="ARBA00011926"/>
    </source>
</evidence>
<organism evidence="9">
    <name type="scientific">Zea mays</name>
    <name type="common">Maize</name>
    <dbReference type="NCBI Taxonomy" id="4577"/>
    <lineage>
        <taxon>Eukaryota</taxon>
        <taxon>Viridiplantae</taxon>
        <taxon>Streptophyta</taxon>
        <taxon>Embryophyta</taxon>
        <taxon>Tracheophyta</taxon>
        <taxon>Spermatophyta</taxon>
        <taxon>Magnoliopsida</taxon>
        <taxon>Liliopsida</taxon>
        <taxon>Poales</taxon>
        <taxon>Poaceae</taxon>
        <taxon>PACMAD clade</taxon>
        <taxon>Panicoideae</taxon>
        <taxon>Andropogonodae</taxon>
        <taxon>Andropogoneae</taxon>
        <taxon>Tripsacinae</taxon>
        <taxon>Zea</taxon>
    </lineage>
</organism>
<reference evidence="9" key="1">
    <citation type="submission" date="2015-12" db="EMBL/GenBank/DDBJ databases">
        <title>Update maize B73 reference genome by single molecule sequencing technologies.</title>
        <authorList>
            <consortium name="Maize Genome Sequencing Project"/>
            <person name="Ware D."/>
        </authorList>
    </citation>
    <scope>NUCLEOTIDE SEQUENCE [LARGE SCALE GENOMIC DNA]</scope>
    <source>
        <tissue evidence="9">Seedling</tissue>
    </source>
</reference>
<keyword evidence="3 9" id="KW-0808">Transferase</keyword>